<evidence type="ECO:0000313" key="4">
    <source>
        <dbReference type="Proteomes" id="UP001203880"/>
    </source>
</evidence>
<accession>A0ABT0Q4J3</accession>
<sequence length="387" mass="42149">MAAPDRGFPETEFATRTARAQALMAQTGLAGLLLMTEAEVRYFSGFHTLFWQSPTRPWFLFVPADGKPIAIIPEIGAELMRATWIEDIRTWSAPAPKDDGISLLSDLLLPLASGGETIGVLKGHETALRMPLGDYERLMQGLSGLQVADATALIRSLRMVKSEAEIEKLAHICSIGSRSFARVPDFAHEGQPLEDLFRAFRREALAQGADDVPYLVGGADQGGYHDVISPPSRRPLARGDILMLDTGANWDGYFCDFDRNFAIGAADSASRRAYDVLWRATEAGIAAARPGTTCRQLFQAMQSVIAELDDQGGDVGRLGHGLGMQLTEWPSHAAFDDTEIVENMVLTLEPSLSYGDGRIMVHEENIVVRRTGAQLLSARAAPDLPII</sequence>
<comment type="caution">
    <text evidence="3">The sequence shown here is derived from an EMBL/GenBank/DDBJ whole genome shotgun (WGS) entry which is preliminary data.</text>
</comment>
<dbReference type="Pfam" id="PF01321">
    <property type="entry name" value="Creatinase_N"/>
    <property type="match status" value="1"/>
</dbReference>
<dbReference type="EMBL" id="JAMFMB010000018">
    <property type="protein sequence ID" value="MCL6284786.1"/>
    <property type="molecule type" value="Genomic_DNA"/>
</dbReference>
<dbReference type="InterPro" id="IPR029149">
    <property type="entry name" value="Creatin/AminoP/Spt16_N"/>
</dbReference>
<dbReference type="Pfam" id="PF00557">
    <property type="entry name" value="Peptidase_M24"/>
    <property type="match status" value="1"/>
</dbReference>
<dbReference type="Proteomes" id="UP001203880">
    <property type="component" value="Unassembled WGS sequence"/>
</dbReference>
<feature type="domain" description="Creatinase N-terminal" evidence="2">
    <location>
        <begin position="16"/>
        <end position="160"/>
    </location>
</feature>
<dbReference type="InterPro" id="IPR036005">
    <property type="entry name" value="Creatinase/aminopeptidase-like"/>
</dbReference>
<dbReference type="SUPFAM" id="SSF53092">
    <property type="entry name" value="Creatinase/prolidase N-terminal domain"/>
    <property type="match status" value="1"/>
</dbReference>
<dbReference type="InterPro" id="IPR000587">
    <property type="entry name" value="Creatinase_N"/>
</dbReference>
<reference evidence="3" key="1">
    <citation type="submission" date="2022-05" db="EMBL/GenBank/DDBJ databases">
        <authorList>
            <person name="Park J.-S."/>
        </authorList>
    </citation>
    <scope>NUCLEOTIDE SEQUENCE</scope>
    <source>
        <strain evidence="3">2012CJ41-6</strain>
    </source>
</reference>
<dbReference type="CDD" id="cd01066">
    <property type="entry name" value="APP_MetAP"/>
    <property type="match status" value="1"/>
</dbReference>
<evidence type="ECO:0000259" key="2">
    <source>
        <dbReference type="Pfam" id="PF01321"/>
    </source>
</evidence>
<dbReference type="InterPro" id="IPR000994">
    <property type="entry name" value="Pept_M24"/>
</dbReference>
<dbReference type="SUPFAM" id="SSF55920">
    <property type="entry name" value="Creatinase/aminopeptidase"/>
    <property type="match status" value="1"/>
</dbReference>
<dbReference type="Gene3D" id="3.90.230.10">
    <property type="entry name" value="Creatinase/methionine aminopeptidase superfamily"/>
    <property type="match status" value="1"/>
</dbReference>
<evidence type="ECO:0000259" key="1">
    <source>
        <dbReference type="Pfam" id="PF00557"/>
    </source>
</evidence>
<gene>
    <name evidence="3" type="ORF">M3P21_14715</name>
</gene>
<dbReference type="RefSeq" id="WP_249710968.1">
    <property type="nucleotide sequence ID" value="NZ_JAMFMB010000018.1"/>
</dbReference>
<dbReference type="PANTHER" id="PTHR46112">
    <property type="entry name" value="AMINOPEPTIDASE"/>
    <property type="match status" value="1"/>
</dbReference>
<name>A0ABT0Q4J3_9RHOB</name>
<organism evidence="3 4">
    <name type="scientific">Ruegeria spongiae</name>
    <dbReference type="NCBI Taxonomy" id="2942209"/>
    <lineage>
        <taxon>Bacteria</taxon>
        <taxon>Pseudomonadati</taxon>
        <taxon>Pseudomonadota</taxon>
        <taxon>Alphaproteobacteria</taxon>
        <taxon>Rhodobacterales</taxon>
        <taxon>Roseobacteraceae</taxon>
        <taxon>Ruegeria</taxon>
    </lineage>
</organism>
<proteinExistence type="predicted"/>
<dbReference type="PANTHER" id="PTHR46112:SF2">
    <property type="entry name" value="XAA-PRO AMINOPEPTIDASE P-RELATED"/>
    <property type="match status" value="1"/>
</dbReference>
<evidence type="ECO:0000313" key="3">
    <source>
        <dbReference type="EMBL" id="MCL6284786.1"/>
    </source>
</evidence>
<protein>
    <submittedName>
        <fullName evidence="3">Xaa-Pro peptidase family protein</fullName>
    </submittedName>
</protein>
<keyword evidence="4" id="KW-1185">Reference proteome</keyword>
<dbReference type="InterPro" id="IPR050659">
    <property type="entry name" value="Peptidase_M24B"/>
</dbReference>
<dbReference type="Gene3D" id="3.40.350.10">
    <property type="entry name" value="Creatinase/prolidase N-terminal domain"/>
    <property type="match status" value="1"/>
</dbReference>
<feature type="domain" description="Peptidase M24" evidence="1">
    <location>
        <begin position="168"/>
        <end position="368"/>
    </location>
</feature>